<dbReference type="Gene3D" id="1.10.287.3510">
    <property type="match status" value="1"/>
</dbReference>
<dbReference type="AlphaFoldDB" id="G8HQX5"/>
<keyword evidence="1" id="KW-0472">Membrane</keyword>
<feature type="transmembrane region" description="Helical" evidence="1">
    <location>
        <begin position="6"/>
        <end position="22"/>
    </location>
</feature>
<keyword evidence="1" id="KW-1133">Transmembrane helix</keyword>
<geneLocation type="mitochondrion" evidence="2"/>
<protein>
    <submittedName>
        <fullName evidence="2">NADH dehydrogenase subunit 4L</fullName>
    </submittedName>
</protein>
<reference evidence="2" key="1">
    <citation type="journal article" date="2011" name="BMC Evol. Biol.">
        <title>Ten new complete mitochondrial genomes of pulmonates (Mollusca: Gastropoda) and their impact on phylogenetic relationships.</title>
        <authorList>
            <person name="White T.R."/>
            <person name="Conrad M.M."/>
            <person name="Tseng R."/>
            <person name="Balayan S."/>
            <person name="Golding R."/>
            <person name="de Frias Martins A.M."/>
            <person name="Dayrat B.A."/>
        </authorList>
    </citation>
    <scope>NUCLEOTIDE SEQUENCE</scope>
</reference>
<feature type="transmembrane region" description="Helical" evidence="1">
    <location>
        <begin position="29"/>
        <end position="47"/>
    </location>
</feature>
<evidence type="ECO:0000256" key="1">
    <source>
        <dbReference type="SAM" id="Phobius"/>
    </source>
</evidence>
<feature type="transmembrane region" description="Helical" evidence="1">
    <location>
        <begin position="53"/>
        <end position="78"/>
    </location>
</feature>
<keyword evidence="1" id="KW-0812">Transmembrane</keyword>
<keyword evidence="2" id="KW-0496">Mitochondrion</keyword>
<name>G8HQX5_9EUPU</name>
<accession>G8HQX5</accession>
<organism evidence="2">
    <name type="scientific">Imerinia grandidieri</name>
    <dbReference type="NCBI Taxonomy" id="3244470"/>
    <lineage>
        <taxon>Eukaryota</taxon>
        <taxon>Metazoa</taxon>
        <taxon>Spiralia</taxon>
        <taxon>Lophotrochozoa</taxon>
        <taxon>Mollusca</taxon>
        <taxon>Gastropoda</taxon>
        <taxon>Heterobranchia</taxon>
        <taxon>Euthyneura</taxon>
        <taxon>Panpulmonata</taxon>
        <taxon>Eupulmonata</taxon>
        <taxon>Systellommatophora</taxon>
        <taxon>Veronicelloidea</taxon>
        <taxon>Veronicellidae</taxon>
        <taxon>Imerinia</taxon>
    </lineage>
</organism>
<sequence>MAGSLMLILIMLMISTFNFIIQHKSPVKMLVSLEALMLSSLIFFMNLSLVTDLLIMMLILAAAEAAIGLSTLSSLLMISGKESLTSNSFFF</sequence>
<evidence type="ECO:0000313" key="2">
    <source>
        <dbReference type="EMBL" id="AEQ93889.1"/>
    </source>
</evidence>
<gene>
    <name evidence="2" type="primary">nad4L</name>
</gene>
<reference evidence="2" key="2">
    <citation type="submission" date="2011-08" db="EMBL/GenBank/DDBJ databases">
        <authorList>
            <person name="Dayrat B."/>
        </authorList>
    </citation>
    <scope>NUCLEOTIDE SEQUENCE</scope>
</reference>
<proteinExistence type="predicted"/>
<dbReference type="EMBL" id="JN619347">
    <property type="protein sequence ID" value="AEQ93889.1"/>
    <property type="molecule type" value="Genomic_DNA"/>
</dbReference>